<protein>
    <submittedName>
        <fullName evidence="3">Uncharacterized protein</fullName>
    </submittedName>
</protein>
<evidence type="ECO:0000313" key="2">
    <source>
        <dbReference type="Proteomes" id="UP000887574"/>
    </source>
</evidence>
<reference evidence="3" key="1">
    <citation type="submission" date="2022-11" db="UniProtKB">
        <authorList>
            <consortium name="WormBaseParasite"/>
        </authorList>
    </citation>
    <scope>IDENTIFICATION</scope>
</reference>
<sequence>MNNQQQQQQQSSNSISMSLHQHQQQQAHHQQHHNIGGSHGLSVSGGPQLASLTTMSMAGGWMEEEGDMPH</sequence>
<accession>A0A915DM41</accession>
<keyword evidence="2" id="KW-1185">Reference proteome</keyword>
<proteinExistence type="predicted"/>
<feature type="region of interest" description="Disordered" evidence="1">
    <location>
        <begin position="1"/>
        <end position="70"/>
    </location>
</feature>
<dbReference type="WBParaSite" id="jg21024">
    <property type="protein sequence ID" value="jg21024"/>
    <property type="gene ID" value="jg21024"/>
</dbReference>
<dbReference type="AlphaFoldDB" id="A0A915DM41"/>
<dbReference type="Proteomes" id="UP000887574">
    <property type="component" value="Unplaced"/>
</dbReference>
<evidence type="ECO:0000313" key="3">
    <source>
        <dbReference type="WBParaSite" id="jg21024"/>
    </source>
</evidence>
<organism evidence="2 3">
    <name type="scientific">Ditylenchus dipsaci</name>
    <dbReference type="NCBI Taxonomy" id="166011"/>
    <lineage>
        <taxon>Eukaryota</taxon>
        <taxon>Metazoa</taxon>
        <taxon>Ecdysozoa</taxon>
        <taxon>Nematoda</taxon>
        <taxon>Chromadorea</taxon>
        <taxon>Rhabditida</taxon>
        <taxon>Tylenchina</taxon>
        <taxon>Tylenchomorpha</taxon>
        <taxon>Sphaerularioidea</taxon>
        <taxon>Anguinidae</taxon>
        <taxon>Anguininae</taxon>
        <taxon>Ditylenchus</taxon>
    </lineage>
</organism>
<name>A0A915DM41_9BILA</name>
<feature type="compositionally biased region" description="Low complexity" evidence="1">
    <location>
        <begin position="1"/>
        <end position="28"/>
    </location>
</feature>
<evidence type="ECO:0000256" key="1">
    <source>
        <dbReference type="SAM" id="MobiDB-lite"/>
    </source>
</evidence>